<dbReference type="Proteomes" id="UP000185434">
    <property type="component" value="Chromosome"/>
</dbReference>
<dbReference type="SUPFAM" id="SSF55729">
    <property type="entry name" value="Acyl-CoA N-acyltransferases (Nat)"/>
    <property type="match status" value="1"/>
</dbReference>
<keyword evidence="1 4" id="KW-0808">Transferase</keyword>
<evidence type="ECO:0000313" key="5">
    <source>
        <dbReference type="Proteomes" id="UP000185434"/>
    </source>
</evidence>
<evidence type="ECO:0000259" key="3">
    <source>
        <dbReference type="PROSITE" id="PS51186"/>
    </source>
</evidence>
<accession>A0A1L7CRR8</accession>
<dbReference type="STRING" id="1437875.CFRA_03690"/>
<dbReference type="PROSITE" id="PS51186">
    <property type="entry name" value="GNAT"/>
    <property type="match status" value="1"/>
</dbReference>
<dbReference type="RefSeq" id="WP_075663500.1">
    <property type="nucleotide sequence ID" value="NZ_CP009247.1"/>
</dbReference>
<dbReference type="GO" id="GO:0016747">
    <property type="term" value="F:acyltransferase activity, transferring groups other than amino-acyl groups"/>
    <property type="evidence" value="ECO:0007669"/>
    <property type="project" value="InterPro"/>
</dbReference>
<keyword evidence="2" id="KW-0012">Acyltransferase</keyword>
<dbReference type="EMBL" id="CP009247">
    <property type="protein sequence ID" value="APT88527.1"/>
    <property type="molecule type" value="Genomic_DNA"/>
</dbReference>
<keyword evidence="5" id="KW-1185">Reference proteome</keyword>
<dbReference type="Gene3D" id="3.40.630.30">
    <property type="match status" value="1"/>
</dbReference>
<proteinExistence type="predicted"/>
<dbReference type="PANTHER" id="PTHR43072:SF23">
    <property type="entry name" value="UPF0039 PROTEIN C11D3.02C"/>
    <property type="match status" value="1"/>
</dbReference>
<dbReference type="Pfam" id="PF00583">
    <property type="entry name" value="Acetyltransf_1"/>
    <property type="match status" value="1"/>
</dbReference>
<evidence type="ECO:0000313" key="4">
    <source>
        <dbReference type="EMBL" id="APT88527.1"/>
    </source>
</evidence>
<dbReference type="AlphaFoldDB" id="A0A1L7CRR8"/>
<evidence type="ECO:0000256" key="1">
    <source>
        <dbReference type="ARBA" id="ARBA00022679"/>
    </source>
</evidence>
<organism evidence="4 5">
    <name type="scientific">Corynebacterium frankenforstense DSM 45800</name>
    <dbReference type="NCBI Taxonomy" id="1437875"/>
    <lineage>
        <taxon>Bacteria</taxon>
        <taxon>Bacillati</taxon>
        <taxon>Actinomycetota</taxon>
        <taxon>Actinomycetes</taxon>
        <taxon>Mycobacteriales</taxon>
        <taxon>Corynebacteriaceae</taxon>
        <taxon>Corynebacterium</taxon>
    </lineage>
</organism>
<evidence type="ECO:0000256" key="2">
    <source>
        <dbReference type="ARBA" id="ARBA00023315"/>
    </source>
</evidence>
<dbReference type="InterPro" id="IPR000182">
    <property type="entry name" value="GNAT_dom"/>
</dbReference>
<dbReference type="CDD" id="cd04301">
    <property type="entry name" value="NAT_SF"/>
    <property type="match status" value="1"/>
</dbReference>
<reference evidence="4 5" key="1">
    <citation type="submission" date="2014-08" db="EMBL/GenBank/DDBJ databases">
        <title>Complete genome sequence of Corynebacterium frankenforstense ST18(T) (=DSM 45800(T)), isolated from raw cow milk.</title>
        <authorList>
            <person name="Ruckert C."/>
            <person name="Albersmeier A."/>
            <person name="Winkler A."/>
            <person name="Lipski A."/>
            <person name="Kalinowski J."/>
        </authorList>
    </citation>
    <scope>NUCLEOTIDE SEQUENCE [LARGE SCALE GENOMIC DNA]</scope>
    <source>
        <strain evidence="4 5">ST18</strain>
    </source>
</reference>
<gene>
    <name evidence="4" type="ORF">CFRA_03690</name>
</gene>
<name>A0A1L7CRR8_9CORY</name>
<dbReference type="InterPro" id="IPR016181">
    <property type="entry name" value="Acyl_CoA_acyltransferase"/>
</dbReference>
<dbReference type="PANTHER" id="PTHR43072">
    <property type="entry name" value="N-ACETYLTRANSFERASE"/>
    <property type="match status" value="1"/>
</dbReference>
<protein>
    <submittedName>
        <fullName evidence="4">Acetyltransferase</fullName>
    </submittedName>
</protein>
<sequence length="163" mass="18102">MDIRDARAADVPAIVEIYNQAIREGDAVWRDEEVDVADRSAWLRDHQDRGQPVIVAEDDGEILGYACYSSFRGFSGYDLTVENSVYLSPAAQGRGLGTTLMEELIDRARAAGMHVMVAGVTATNEASLRLHARLGFTEVARMPEVGRKFGNWLTLVYLQRILD</sequence>
<dbReference type="KEGG" id="cfk:CFRA_03690"/>
<feature type="domain" description="N-acetyltransferase" evidence="3">
    <location>
        <begin position="1"/>
        <end position="163"/>
    </location>
</feature>
<dbReference type="OrthoDB" id="3173333at2"/>